<accession>A0A0N4X1Q0</accession>
<name>A0A0N4X1Q0_HAEPC</name>
<protein>
    <submittedName>
        <fullName evidence="1">Ovule protein</fullName>
    </submittedName>
</protein>
<dbReference type="AlphaFoldDB" id="A0A0N4X1Q0"/>
<sequence length="63" mass="7408">LLHTKPTFHFQVTRTANANHIPFHPFIFILRALFQFSTSPKTYFVIVASREHQIRSLASRIQK</sequence>
<reference evidence="1" key="1">
    <citation type="submission" date="2017-02" db="UniProtKB">
        <authorList>
            <consortium name="WormBaseParasite"/>
        </authorList>
    </citation>
    <scope>IDENTIFICATION</scope>
</reference>
<organism evidence="1">
    <name type="scientific">Haemonchus placei</name>
    <name type="common">Barber's pole worm</name>
    <dbReference type="NCBI Taxonomy" id="6290"/>
    <lineage>
        <taxon>Eukaryota</taxon>
        <taxon>Metazoa</taxon>
        <taxon>Ecdysozoa</taxon>
        <taxon>Nematoda</taxon>
        <taxon>Chromadorea</taxon>
        <taxon>Rhabditida</taxon>
        <taxon>Rhabditina</taxon>
        <taxon>Rhabditomorpha</taxon>
        <taxon>Strongyloidea</taxon>
        <taxon>Trichostrongylidae</taxon>
        <taxon>Haemonchus</taxon>
    </lineage>
</organism>
<proteinExistence type="predicted"/>
<evidence type="ECO:0000313" key="1">
    <source>
        <dbReference type="WBParaSite" id="HPLM_0001825701-mRNA-1"/>
    </source>
</evidence>
<dbReference type="WBParaSite" id="HPLM_0001825701-mRNA-1">
    <property type="protein sequence ID" value="HPLM_0001825701-mRNA-1"/>
    <property type="gene ID" value="HPLM_0001825701"/>
</dbReference>